<sequence>MAVPQPTNVQQILAPQNDTYSPAEEPGHHNVGVPFTIPQTIAGAGHTDPGEWAELVKTLPWKVAQTAKLLKTSTISVLVQCPSRREPSQRSSTPYTGMRLNERVSASAANVESILIQTVGEISQQECQSCLKGHGPWAQCIRLNDIDRTVTACGNCQWNGHKGRCDFYQPPVGGAKPKGRKRARSSAFSLGDQPIRRGGDVERTAALEDLEKRIRQLQTRLYLDSSRLAFVRVMMAQANASDSIPDIRANLPTTTADEIKAEFDHVLGLVEQMRVADRAL</sequence>
<dbReference type="InterPro" id="IPR022190">
    <property type="entry name" value="DUF3716"/>
</dbReference>
<name>A0A9W9RD83_PENBR</name>
<evidence type="ECO:0000256" key="1">
    <source>
        <dbReference type="SAM" id="MobiDB-lite"/>
    </source>
</evidence>
<dbReference type="Proteomes" id="UP001148299">
    <property type="component" value="Unassembled WGS sequence"/>
</dbReference>
<reference evidence="2" key="1">
    <citation type="submission" date="2022-12" db="EMBL/GenBank/DDBJ databases">
        <authorList>
            <person name="Petersen C."/>
        </authorList>
    </citation>
    <scope>NUCLEOTIDE SEQUENCE</scope>
    <source>
        <strain evidence="2">IBT 35675</strain>
    </source>
</reference>
<evidence type="ECO:0000313" key="2">
    <source>
        <dbReference type="EMBL" id="KAJ5358145.1"/>
    </source>
</evidence>
<proteinExistence type="predicted"/>
<dbReference type="AlphaFoldDB" id="A0A9W9RD83"/>
<keyword evidence="3" id="KW-1185">Reference proteome</keyword>
<protein>
    <submittedName>
        <fullName evidence="2">Uncharacterized protein</fullName>
    </submittedName>
</protein>
<feature type="region of interest" description="Disordered" evidence="1">
    <location>
        <begin position="1"/>
        <end position="35"/>
    </location>
</feature>
<dbReference type="Pfam" id="PF12511">
    <property type="entry name" value="DUF3716"/>
    <property type="match status" value="1"/>
</dbReference>
<comment type="caution">
    <text evidence="2">The sequence shown here is derived from an EMBL/GenBank/DDBJ whole genome shotgun (WGS) entry which is preliminary data.</text>
</comment>
<gene>
    <name evidence="2" type="ORF">N7541_005303</name>
</gene>
<evidence type="ECO:0000313" key="3">
    <source>
        <dbReference type="Proteomes" id="UP001148299"/>
    </source>
</evidence>
<organism evidence="2 3">
    <name type="scientific">Penicillium brevicompactum</name>
    <dbReference type="NCBI Taxonomy" id="5074"/>
    <lineage>
        <taxon>Eukaryota</taxon>
        <taxon>Fungi</taxon>
        <taxon>Dikarya</taxon>
        <taxon>Ascomycota</taxon>
        <taxon>Pezizomycotina</taxon>
        <taxon>Eurotiomycetes</taxon>
        <taxon>Eurotiomycetidae</taxon>
        <taxon>Eurotiales</taxon>
        <taxon>Aspergillaceae</taxon>
        <taxon>Penicillium</taxon>
    </lineage>
</organism>
<reference evidence="2" key="2">
    <citation type="journal article" date="2023" name="IMA Fungus">
        <title>Comparative genomic study of the Penicillium genus elucidates a diverse pangenome and 15 lateral gene transfer events.</title>
        <authorList>
            <person name="Petersen C."/>
            <person name="Sorensen T."/>
            <person name="Nielsen M.R."/>
            <person name="Sondergaard T.E."/>
            <person name="Sorensen J.L."/>
            <person name="Fitzpatrick D.A."/>
            <person name="Frisvad J.C."/>
            <person name="Nielsen K.L."/>
        </authorList>
    </citation>
    <scope>NUCLEOTIDE SEQUENCE</scope>
    <source>
        <strain evidence="2">IBT 35675</strain>
    </source>
</reference>
<accession>A0A9W9RD83</accession>
<feature type="compositionally biased region" description="Polar residues" evidence="1">
    <location>
        <begin position="1"/>
        <end position="20"/>
    </location>
</feature>
<dbReference type="EMBL" id="JAPZBR010000003">
    <property type="protein sequence ID" value="KAJ5358145.1"/>
    <property type="molecule type" value="Genomic_DNA"/>
</dbReference>